<feature type="transmembrane region" description="Helical" evidence="12">
    <location>
        <begin position="12"/>
        <end position="35"/>
    </location>
</feature>
<sequence>MREQLRRTRVRLTLVNLGAFAVVAVLAAAGFWLAFRTAEYQSVDSSLIAQSHLVESQIQENAGLQSGDAAEPLPGETDTGIAVGALLLSSDGRVLRQSGQIRDPAALASAGARQVRSGAGCCQTQVLSGHSTRVLAVPVDLAGGARGTLVLGRPVDELQETLLRVGILLGAVVAILVAGAGGLGYWLAGRALRPVGVMAATARQISEQDLNRRIGLDLPPGDELGELAATFNSMLARLEASFQGLRRFTADAAHEFRAPLALMRTQVDVTLRRPRTAAEYEASQRALIPEIERLSRLSDQLLLLARADAGALAPRREALDVPDFLEDTVERWRPAARERHVELLSQLPLEGTLSAEPELMRRLLDNLMDNAIRHTPPGGSVSVAATGEAESWVLAVRDTGPGVDAALRPRLFERFTRSDETRSPSTGGAGLGLSLCAAIVQAHGGVISLEDSDSPGANFVVRLPAGAATEGDGGRTGTVPPPVDVGARRQRGERSRAPGGATG</sequence>
<name>A0A934N882_9BACT</name>
<dbReference type="SUPFAM" id="SSF47384">
    <property type="entry name" value="Homodimeric domain of signal transducing histidine kinase"/>
    <property type="match status" value="1"/>
</dbReference>
<reference evidence="15" key="1">
    <citation type="submission" date="2020-10" db="EMBL/GenBank/DDBJ databases">
        <title>Ca. Dormibacterota MAGs.</title>
        <authorList>
            <person name="Montgomery K."/>
        </authorList>
    </citation>
    <scope>NUCLEOTIDE SEQUENCE [LARGE SCALE GENOMIC DNA]</scope>
    <source>
        <strain evidence="15">SC8812_S17_10</strain>
    </source>
</reference>
<dbReference type="RefSeq" id="WP_338200145.1">
    <property type="nucleotide sequence ID" value="NZ_JAEKNR010000073.1"/>
</dbReference>
<dbReference type="SMART" id="SM00388">
    <property type="entry name" value="HisKA"/>
    <property type="match status" value="1"/>
</dbReference>
<dbReference type="GO" id="GO:0000155">
    <property type="term" value="F:phosphorelay sensor kinase activity"/>
    <property type="evidence" value="ECO:0007669"/>
    <property type="project" value="InterPro"/>
</dbReference>
<evidence type="ECO:0000259" key="14">
    <source>
        <dbReference type="PROSITE" id="PS50885"/>
    </source>
</evidence>
<gene>
    <name evidence="15" type="ORF">JF922_06445</name>
</gene>
<protein>
    <recommendedName>
        <fullName evidence="3">histidine kinase</fullName>
        <ecNumber evidence="3">2.7.13.3</ecNumber>
    </recommendedName>
</protein>
<dbReference type="CDD" id="cd00075">
    <property type="entry name" value="HATPase"/>
    <property type="match status" value="1"/>
</dbReference>
<evidence type="ECO:0000256" key="12">
    <source>
        <dbReference type="SAM" id="Phobius"/>
    </source>
</evidence>
<evidence type="ECO:0000256" key="4">
    <source>
        <dbReference type="ARBA" id="ARBA00022553"/>
    </source>
</evidence>
<dbReference type="Pfam" id="PF02518">
    <property type="entry name" value="HATPase_c"/>
    <property type="match status" value="1"/>
</dbReference>
<organism evidence="15 16">
    <name type="scientific">Candidatus Nephthysia bennettiae</name>
    <dbReference type="NCBI Taxonomy" id="3127016"/>
    <lineage>
        <taxon>Bacteria</taxon>
        <taxon>Bacillati</taxon>
        <taxon>Candidatus Dormiibacterota</taxon>
        <taxon>Candidatus Dormibacteria</taxon>
        <taxon>Candidatus Dormibacterales</taxon>
        <taxon>Candidatus Dormibacteraceae</taxon>
        <taxon>Candidatus Nephthysia</taxon>
    </lineage>
</organism>
<feature type="domain" description="HAMP" evidence="14">
    <location>
        <begin position="189"/>
        <end position="243"/>
    </location>
</feature>
<dbReference type="AlphaFoldDB" id="A0A934N882"/>
<feature type="transmembrane region" description="Helical" evidence="12">
    <location>
        <begin position="165"/>
        <end position="188"/>
    </location>
</feature>
<dbReference type="CDD" id="cd06225">
    <property type="entry name" value="HAMP"/>
    <property type="match status" value="1"/>
</dbReference>
<feature type="region of interest" description="Disordered" evidence="11">
    <location>
        <begin position="467"/>
        <end position="503"/>
    </location>
</feature>
<dbReference type="InterPro" id="IPR036890">
    <property type="entry name" value="HATPase_C_sf"/>
</dbReference>
<keyword evidence="7" id="KW-0418">Kinase</keyword>
<dbReference type="InterPro" id="IPR004358">
    <property type="entry name" value="Sig_transdc_His_kin-like_C"/>
</dbReference>
<dbReference type="PROSITE" id="PS50885">
    <property type="entry name" value="HAMP"/>
    <property type="match status" value="1"/>
</dbReference>
<evidence type="ECO:0000313" key="15">
    <source>
        <dbReference type="EMBL" id="MBJ7597708.1"/>
    </source>
</evidence>
<dbReference type="Gene3D" id="1.10.287.130">
    <property type="match status" value="1"/>
</dbReference>
<comment type="subcellular location">
    <subcellularLocation>
        <location evidence="2">Membrane</location>
    </subcellularLocation>
</comment>
<accession>A0A934N882</accession>
<dbReference type="SMART" id="SM00387">
    <property type="entry name" value="HATPase_c"/>
    <property type="match status" value="1"/>
</dbReference>
<dbReference type="InterPro" id="IPR005467">
    <property type="entry name" value="His_kinase_dom"/>
</dbReference>
<dbReference type="InterPro" id="IPR003660">
    <property type="entry name" value="HAMP_dom"/>
</dbReference>
<dbReference type="SUPFAM" id="SSF158472">
    <property type="entry name" value="HAMP domain-like"/>
    <property type="match status" value="1"/>
</dbReference>
<dbReference type="CDD" id="cd00082">
    <property type="entry name" value="HisKA"/>
    <property type="match status" value="1"/>
</dbReference>
<evidence type="ECO:0000256" key="1">
    <source>
        <dbReference type="ARBA" id="ARBA00000085"/>
    </source>
</evidence>
<evidence type="ECO:0000259" key="13">
    <source>
        <dbReference type="PROSITE" id="PS50109"/>
    </source>
</evidence>
<dbReference type="FunFam" id="3.30.565.10:FF:000006">
    <property type="entry name" value="Sensor histidine kinase WalK"/>
    <property type="match status" value="1"/>
</dbReference>
<dbReference type="GO" id="GO:0005886">
    <property type="term" value="C:plasma membrane"/>
    <property type="evidence" value="ECO:0007669"/>
    <property type="project" value="TreeGrafter"/>
</dbReference>
<evidence type="ECO:0000313" key="16">
    <source>
        <dbReference type="Proteomes" id="UP000612893"/>
    </source>
</evidence>
<keyword evidence="16" id="KW-1185">Reference proteome</keyword>
<dbReference type="PRINTS" id="PR00344">
    <property type="entry name" value="BCTRLSENSOR"/>
</dbReference>
<feature type="compositionally biased region" description="Basic and acidic residues" evidence="11">
    <location>
        <begin position="486"/>
        <end position="496"/>
    </location>
</feature>
<dbReference type="InterPro" id="IPR003661">
    <property type="entry name" value="HisK_dim/P_dom"/>
</dbReference>
<dbReference type="PANTHER" id="PTHR45436">
    <property type="entry name" value="SENSOR HISTIDINE KINASE YKOH"/>
    <property type="match status" value="1"/>
</dbReference>
<evidence type="ECO:0000256" key="10">
    <source>
        <dbReference type="ARBA" id="ARBA00023136"/>
    </source>
</evidence>
<keyword evidence="5" id="KW-0808">Transferase</keyword>
<dbReference type="EMBL" id="JAEKNR010000073">
    <property type="protein sequence ID" value="MBJ7597708.1"/>
    <property type="molecule type" value="Genomic_DNA"/>
</dbReference>
<dbReference type="SMART" id="SM00304">
    <property type="entry name" value="HAMP"/>
    <property type="match status" value="1"/>
</dbReference>
<comment type="catalytic activity">
    <reaction evidence="1">
        <text>ATP + protein L-histidine = ADP + protein N-phospho-L-histidine.</text>
        <dbReference type="EC" id="2.7.13.3"/>
    </reaction>
</comment>
<proteinExistence type="predicted"/>
<dbReference type="Gene3D" id="3.30.565.10">
    <property type="entry name" value="Histidine kinase-like ATPase, C-terminal domain"/>
    <property type="match status" value="1"/>
</dbReference>
<dbReference type="InterPro" id="IPR050428">
    <property type="entry name" value="TCS_sensor_his_kinase"/>
</dbReference>
<dbReference type="InterPro" id="IPR036097">
    <property type="entry name" value="HisK_dim/P_sf"/>
</dbReference>
<evidence type="ECO:0000256" key="2">
    <source>
        <dbReference type="ARBA" id="ARBA00004370"/>
    </source>
</evidence>
<keyword evidence="8 12" id="KW-1133">Transmembrane helix</keyword>
<evidence type="ECO:0000256" key="7">
    <source>
        <dbReference type="ARBA" id="ARBA00022777"/>
    </source>
</evidence>
<dbReference type="Pfam" id="PF00512">
    <property type="entry name" value="HisKA"/>
    <property type="match status" value="1"/>
</dbReference>
<evidence type="ECO:0000256" key="11">
    <source>
        <dbReference type="SAM" id="MobiDB-lite"/>
    </source>
</evidence>
<dbReference type="PANTHER" id="PTHR45436:SF5">
    <property type="entry name" value="SENSOR HISTIDINE KINASE TRCS"/>
    <property type="match status" value="1"/>
</dbReference>
<dbReference type="Proteomes" id="UP000612893">
    <property type="component" value="Unassembled WGS sequence"/>
</dbReference>
<dbReference type="InterPro" id="IPR003594">
    <property type="entry name" value="HATPase_dom"/>
</dbReference>
<evidence type="ECO:0000256" key="9">
    <source>
        <dbReference type="ARBA" id="ARBA00023012"/>
    </source>
</evidence>
<evidence type="ECO:0000256" key="3">
    <source>
        <dbReference type="ARBA" id="ARBA00012438"/>
    </source>
</evidence>
<keyword evidence="4" id="KW-0597">Phosphoprotein</keyword>
<dbReference type="Gene3D" id="6.10.340.10">
    <property type="match status" value="1"/>
</dbReference>
<comment type="caution">
    <text evidence="15">The sequence shown here is derived from an EMBL/GenBank/DDBJ whole genome shotgun (WGS) entry which is preliminary data.</text>
</comment>
<dbReference type="PROSITE" id="PS50109">
    <property type="entry name" value="HIS_KIN"/>
    <property type="match status" value="1"/>
</dbReference>
<feature type="domain" description="Histidine kinase" evidence="13">
    <location>
        <begin position="251"/>
        <end position="467"/>
    </location>
</feature>
<evidence type="ECO:0000256" key="8">
    <source>
        <dbReference type="ARBA" id="ARBA00022989"/>
    </source>
</evidence>
<keyword evidence="9" id="KW-0902">Two-component regulatory system</keyword>
<dbReference type="Pfam" id="PF00672">
    <property type="entry name" value="HAMP"/>
    <property type="match status" value="1"/>
</dbReference>
<dbReference type="EC" id="2.7.13.3" evidence="3"/>
<evidence type="ECO:0000256" key="6">
    <source>
        <dbReference type="ARBA" id="ARBA00022692"/>
    </source>
</evidence>
<keyword evidence="10 12" id="KW-0472">Membrane</keyword>
<dbReference type="SUPFAM" id="SSF55874">
    <property type="entry name" value="ATPase domain of HSP90 chaperone/DNA topoisomerase II/histidine kinase"/>
    <property type="match status" value="1"/>
</dbReference>
<keyword evidence="6 12" id="KW-0812">Transmembrane</keyword>
<evidence type="ECO:0000256" key="5">
    <source>
        <dbReference type="ARBA" id="ARBA00022679"/>
    </source>
</evidence>